<dbReference type="Pfam" id="PF01327">
    <property type="entry name" value="Pep_deformylase"/>
    <property type="match status" value="1"/>
</dbReference>
<dbReference type="GO" id="GO:0006412">
    <property type="term" value="P:translation"/>
    <property type="evidence" value="ECO:0007669"/>
    <property type="project" value="UniProtKB-UniRule"/>
</dbReference>
<name>A0A0C1JRF5_9BACT</name>
<gene>
    <name evidence="2 3" type="primary">def</name>
    <name evidence="3" type="ORF">DB44_BP00070</name>
</gene>
<dbReference type="InterPro" id="IPR036821">
    <property type="entry name" value="Peptide_deformylase_sf"/>
</dbReference>
<evidence type="ECO:0000313" key="3">
    <source>
        <dbReference type="EMBL" id="KIC73076.1"/>
    </source>
</evidence>
<reference evidence="3 4" key="1">
    <citation type="journal article" date="2014" name="Mol. Biol. Evol.">
        <title>Massive expansion of Ubiquitination-related gene families within the Chlamydiae.</title>
        <authorList>
            <person name="Domman D."/>
            <person name="Collingro A."/>
            <person name="Lagkouvardos I."/>
            <person name="Gehre L."/>
            <person name="Weinmaier T."/>
            <person name="Rattei T."/>
            <person name="Subtil A."/>
            <person name="Horn M."/>
        </authorList>
    </citation>
    <scope>NUCLEOTIDE SEQUENCE [LARGE SCALE GENOMIC DNA]</scope>
    <source>
        <strain evidence="3 4">EI2</strain>
    </source>
</reference>
<accession>A0A0C1JRF5</accession>
<evidence type="ECO:0000256" key="1">
    <source>
        <dbReference type="ARBA" id="ARBA00010759"/>
    </source>
</evidence>
<dbReference type="Gene3D" id="3.90.45.10">
    <property type="entry name" value="Peptide deformylase"/>
    <property type="match status" value="1"/>
</dbReference>
<dbReference type="NCBIfam" id="TIGR00079">
    <property type="entry name" value="pept_deformyl"/>
    <property type="match status" value="1"/>
</dbReference>
<dbReference type="InterPro" id="IPR023635">
    <property type="entry name" value="Peptide_deformylase"/>
</dbReference>
<dbReference type="EMBL" id="JSAN01000038">
    <property type="protein sequence ID" value="KIC73076.1"/>
    <property type="molecule type" value="Genomic_DNA"/>
</dbReference>
<dbReference type="CDD" id="cd00487">
    <property type="entry name" value="Pep_deformylase"/>
    <property type="match status" value="1"/>
</dbReference>
<sequence length="184" mass="21153">MCINQNLIIMELTLAYYNDPILRKKTERVNHIDDALRQLIYDMVETMHTMKGIGLAAPQVHHSISLFVTCVPVKNKNGLWESGKDRVFINPQILSMSEETQTFSEGCLSIPNLHMNVTRPAKITIQAVDLEGNLFEEIFTGLQATNFMHEYDHLNGILIIDYYSLEERKSLEQLFSTSIQSEKY</sequence>
<feature type="binding site" evidence="2">
    <location>
        <position position="153"/>
    </location>
    <ligand>
        <name>Fe cation</name>
        <dbReference type="ChEBI" id="CHEBI:24875"/>
    </ligand>
</feature>
<dbReference type="GO" id="GO:0046872">
    <property type="term" value="F:metal ion binding"/>
    <property type="evidence" value="ECO:0007669"/>
    <property type="project" value="UniProtKB-KW"/>
</dbReference>
<keyword evidence="2 3" id="KW-0378">Hydrolase</keyword>
<dbReference type="HAMAP" id="MF_00163">
    <property type="entry name" value="Pep_deformylase"/>
    <property type="match status" value="1"/>
</dbReference>
<comment type="catalytic activity">
    <reaction evidence="2">
        <text>N-terminal N-formyl-L-methionyl-[peptide] + H2O = N-terminal L-methionyl-[peptide] + formate</text>
        <dbReference type="Rhea" id="RHEA:24420"/>
        <dbReference type="Rhea" id="RHEA-COMP:10639"/>
        <dbReference type="Rhea" id="RHEA-COMP:10640"/>
        <dbReference type="ChEBI" id="CHEBI:15377"/>
        <dbReference type="ChEBI" id="CHEBI:15740"/>
        <dbReference type="ChEBI" id="CHEBI:49298"/>
        <dbReference type="ChEBI" id="CHEBI:64731"/>
        <dbReference type="EC" id="3.5.1.88"/>
    </reaction>
</comment>
<dbReference type="PRINTS" id="PR01576">
    <property type="entry name" value="PDEFORMYLASE"/>
</dbReference>
<dbReference type="PIRSF" id="PIRSF004749">
    <property type="entry name" value="Pep_def"/>
    <property type="match status" value="1"/>
</dbReference>
<dbReference type="EC" id="3.5.1.88" evidence="2"/>
<comment type="caution">
    <text evidence="3">The sequence shown here is derived from an EMBL/GenBank/DDBJ whole genome shotgun (WGS) entry which is preliminary data.</text>
</comment>
<proteinExistence type="inferred from homology"/>
<dbReference type="AlphaFoldDB" id="A0A0C1JRF5"/>
<dbReference type="GO" id="GO:0042586">
    <property type="term" value="F:peptide deformylase activity"/>
    <property type="evidence" value="ECO:0007669"/>
    <property type="project" value="UniProtKB-UniRule"/>
</dbReference>
<keyword evidence="2" id="KW-0408">Iron</keyword>
<protein>
    <recommendedName>
        <fullName evidence="2">Peptide deformylase</fullName>
        <shortName evidence="2">PDF</shortName>
        <ecNumber evidence="2">3.5.1.88</ecNumber>
    </recommendedName>
    <alternativeName>
        <fullName evidence="2">Polypeptide deformylase</fullName>
    </alternativeName>
</protein>
<keyword evidence="2" id="KW-0648">Protein biosynthesis</keyword>
<comment type="similarity">
    <text evidence="1 2">Belongs to the polypeptide deformylase family.</text>
</comment>
<dbReference type="Proteomes" id="UP000031465">
    <property type="component" value="Unassembled WGS sequence"/>
</dbReference>
<dbReference type="PANTHER" id="PTHR10458">
    <property type="entry name" value="PEPTIDE DEFORMYLASE"/>
    <property type="match status" value="1"/>
</dbReference>
<organism evidence="3 4">
    <name type="scientific">Candidatus Protochlamydia amoebophila</name>
    <dbReference type="NCBI Taxonomy" id="362787"/>
    <lineage>
        <taxon>Bacteria</taxon>
        <taxon>Pseudomonadati</taxon>
        <taxon>Chlamydiota</taxon>
        <taxon>Chlamydiia</taxon>
        <taxon>Parachlamydiales</taxon>
        <taxon>Parachlamydiaceae</taxon>
        <taxon>Candidatus Protochlamydia</taxon>
    </lineage>
</organism>
<dbReference type="SUPFAM" id="SSF56420">
    <property type="entry name" value="Peptide deformylase"/>
    <property type="match status" value="1"/>
</dbReference>
<keyword evidence="2" id="KW-0479">Metal-binding</keyword>
<feature type="binding site" evidence="2">
    <location>
        <position position="107"/>
    </location>
    <ligand>
        <name>Fe cation</name>
        <dbReference type="ChEBI" id="CHEBI:24875"/>
    </ligand>
</feature>
<evidence type="ECO:0000256" key="2">
    <source>
        <dbReference type="HAMAP-Rule" id="MF_00163"/>
    </source>
</evidence>
<feature type="active site" evidence="2">
    <location>
        <position position="150"/>
    </location>
</feature>
<dbReference type="PANTHER" id="PTHR10458:SF22">
    <property type="entry name" value="PEPTIDE DEFORMYLASE"/>
    <property type="match status" value="1"/>
</dbReference>
<feature type="binding site" evidence="2">
    <location>
        <position position="149"/>
    </location>
    <ligand>
        <name>Fe cation</name>
        <dbReference type="ChEBI" id="CHEBI:24875"/>
    </ligand>
</feature>
<comment type="cofactor">
    <cofactor evidence="2">
        <name>Fe(2+)</name>
        <dbReference type="ChEBI" id="CHEBI:29033"/>
    </cofactor>
    <text evidence="2">Binds 1 Fe(2+) ion.</text>
</comment>
<dbReference type="PATRIC" id="fig|362787.3.peg.613"/>
<evidence type="ECO:0000313" key="4">
    <source>
        <dbReference type="Proteomes" id="UP000031465"/>
    </source>
</evidence>
<dbReference type="NCBIfam" id="NF001159">
    <property type="entry name" value="PRK00150.1-3"/>
    <property type="match status" value="1"/>
</dbReference>
<comment type="function">
    <text evidence="2">Removes the formyl group from the N-terminal Met of newly synthesized proteins. Requires at least a dipeptide for an efficient rate of reaction. N-terminal L-methionine is a prerequisite for activity but the enzyme has broad specificity at other positions.</text>
</comment>